<evidence type="ECO:0000313" key="2">
    <source>
        <dbReference type="Proteomes" id="UP000265520"/>
    </source>
</evidence>
<organism evidence="1 2">
    <name type="scientific">Trifolium medium</name>
    <dbReference type="NCBI Taxonomy" id="97028"/>
    <lineage>
        <taxon>Eukaryota</taxon>
        <taxon>Viridiplantae</taxon>
        <taxon>Streptophyta</taxon>
        <taxon>Embryophyta</taxon>
        <taxon>Tracheophyta</taxon>
        <taxon>Spermatophyta</taxon>
        <taxon>Magnoliopsida</taxon>
        <taxon>eudicotyledons</taxon>
        <taxon>Gunneridae</taxon>
        <taxon>Pentapetalae</taxon>
        <taxon>rosids</taxon>
        <taxon>fabids</taxon>
        <taxon>Fabales</taxon>
        <taxon>Fabaceae</taxon>
        <taxon>Papilionoideae</taxon>
        <taxon>50 kb inversion clade</taxon>
        <taxon>NPAAA clade</taxon>
        <taxon>Hologalegina</taxon>
        <taxon>IRL clade</taxon>
        <taxon>Trifolieae</taxon>
        <taxon>Trifolium</taxon>
    </lineage>
</organism>
<accession>A0A392TT83</accession>
<feature type="non-terminal residue" evidence="1">
    <location>
        <position position="1"/>
    </location>
</feature>
<proteinExistence type="predicted"/>
<dbReference type="AlphaFoldDB" id="A0A392TT83"/>
<keyword evidence="2" id="KW-1185">Reference proteome</keyword>
<dbReference type="EMBL" id="LXQA010652662">
    <property type="protein sequence ID" value="MCI64282.1"/>
    <property type="molecule type" value="Genomic_DNA"/>
</dbReference>
<dbReference type="Proteomes" id="UP000265520">
    <property type="component" value="Unassembled WGS sequence"/>
</dbReference>
<evidence type="ECO:0000313" key="1">
    <source>
        <dbReference type="EMBL" id="MCI64282.1"/>
    </source>
</evidence>
<comment type="caution">
    <text evidence="1">The sequence shown here is derived from an EMBL/GenBank/DDBJ whole genome shotgun (WGS) entry which is preliminary data.</text>
</comment>
<sequence>QSTMLCVRSPGEDHDVARRGVSMMSPVLARTRQYAFCYRLVFASPRQSSPGEQYWD</sequence>
<name>A0A392TT83_9FABA</name>
<reference evidence="1 2" key="1">
    <citation type="journal article" date="2018" name="Front. Plant Sci.">
        <title>Red Clover (Trifolium pratense) and Zigzag Clover (T. medium) - A Picture of Genomic Similarities and Differences.</title>
        <authorList>
            <person name="Dluhosova J."/>
            <person name="Istvanek J."/>
            <person name="Nedelnik J."/>
            <person name="Repkova J."/>
        </authorList>
    </citation>
    <scope>NUCLEOTIDE SEQUENCE [LARGE SCALE GENOMIC DNA]</scope>
    <source>
        <strain evidence="2">cv. 10/8</strain>
        <tissue evidence="1">Leaf</tissue>
    </source>
</reference>
<protein>
    <submittedName>
        <fullName evidence="1">Uncharacterized protein</fullName>
    </submittedName>
</protein>